<dbReference type="Proteomes" id="UP001519460">
    <property type="component" value="Unassembled WGS sequence"/>
</dbReference>
<accession>A0ABD0KMX7</accession>
<feature type="compositionally biased region" description="Basic and acidic residues" evidence="1">
    <location>
        <begin position="29"/>
        <end position="38"/>
    </location>
</feature>
<gene>
    <name evidence="2" type="ORF">BaRGS_00020436</name>
</gene>
<reference evidence="2 3" key="1">
    <citation type="journal article" date="2023" name="Sci. Data">
        <title>Genome assembly of the Korean intertidal mud-creeper Batillaria attramentaria.</title>
        <authorList>
            <person name="Patra A.K."/>
            <person name="Ho P.T."/>
            <person name="Jun S."/>
            <person name="Lee S.J."/>
            <person name="Kim Y."/>
            <person name="Won Y.J."/>
        </authorList>
    </citation>
    <scope>NUCLEOTIDE SEQUENCE [LARGE SCALE GENOMIC DNA]</scope>
    <source>
        <strain evidence="2">Wonlab-2016</strain>
    </source>
</reference>
<evidence type="ECO:0000313" key="2">
    <source>
        <dbReference type="EMBL" id="KAK7488277.1"/>
    </source>
</evidence>
<organism evidence="2 3">
    <name type="scientific">Batillaria attramentaria</name>
    <dbReference type="NCBI Taxonomy" id="370345"/>
    <lineage>
        <taxon>Eukaryota</taxon>
        <taxon>Metazoa</taxon>
        <taxon>Spiralia</taxon>
        <taxon>Lophotrochozoa</taxon>
        <taxon>Mollusca</taxon>
        <taxon>Gastropoda</taxon>
        <taxon>Caenogastropoda</taxon>
        <taxon>Sorbeoconcha</taxon>
        <taxon>Cerithioidea</taxon>
        <taxon>Batillariidae</taxon>
        <taxon>Batillaria</taxon>
    </lineage>
</organism>
<evidence type="ECO:0000256" key="1">
    <source>
        <dbReference type="SAM" id="MobiDB-lite"/>
    </source>
</evidence>
<proteinExistence type="predicted"/>
<name>A0ABD0KMX7_9CAEN</name>
<feature type="region of interest" description="Disordered" evidence="1">
    <location>
        <begin position="17"/>
        <end position="56"/>
    </location>
</feature>
<dbReference type="AlphaFoldDB" id="A0ABD0KMX7"/>
<evidence type="ECO:0000313" key="3">
    <source>
        <dbReference type="Proteomes" id="UP001519460"/>
    </source>
</evidence>
<protein>
    <submittedName>
        <fullName evidence="2">Uncharacterized protein</fullName>
    </submittedName>
</protein>
<dbReference type="EMBL" id="JACVVK020000152">
    <property type="protein sequence ID" value="KAK7488277.1"/>
    <property type="molecule type" value="Genomic_DNA"/>
</dbReference>
<sequence length="74" mass="7966">MTKLHVTSLLQDVTSMASLISQADNPESPENRGADPKRQQPSQRTPKQREPCDVRGVGAVVCVDLGRSHSLSPG</sequence>
<keyword evidence="3" id="KW-1185">Reference proteome</keyword>
<comment type="caution">
    <text evidence="2">The sequence shown here is derived from an EMBL/GenBank/DDBJ whole genome shotgun (WGS) entry which is preliminary data.</text>
</comment>